<evidence type="ECO:0000313" key="3">
    <source>
        <dbReference type="Proteomes" id="UP000032566"/>
    </source>
</evidence>
<gene>
    <name evidence="2" type="ORF">RP29_09525</name>
</gene>
<dbReference type="Proteomes" id="UP000032566">
    <property type="component" value="Unassembled WGS sequence"/>
</dbReference>
<evidence type="ECO:0000313" key="2">
    <source>
        <dbReference type="EMBL" id="KJA10691.1"/>
    </source>
</evidence>
<dbReference type="AlphaFoldDB" id="A0A0D7K8N6"/>
<dbReference type="PATRIC" id="fig|80878.5.peg.1435"/>
<dbReference type="Gene3D" id="3.40.50.720">
    <property type="entry name" value="NAD(P)-binding Rossmann-like Domain"/>
    <property type="match status" value="1"/>
</dbReference>
<dbReference type="PANTHER" id="PTHR33303:SF2">
    <property type="entry name" value="COA-BINDING DOMAIN-CONTAINING PROTEIN"/>
    <property type="match status" value="1"/>
</dbReference>
<keyword evidence="3" id="KW-1185">Reference proteome</keyword>
<dbReference type="RefSeq" id="WP_044397767.1">
    <property type="nucleotide sequence ID" value="NZ_JXYQ01000029.1"/>
</dbReference>
<evidence type="ECO:0000259" key="1">
    <source>
        <dbReference type="SMART" id="SM00881"/>
    </source>
</evidence>
<dbReference type="PANTHER" id="PTHR33303">
    <property type="entry name" value="CYTOPLASMIC PROTEIN-RELATED"/>
    <property type="match status" value="1"/>
</dbReference>
<organism evidence="2 3">
    <name type="scientific">Acidovorax temperans</name>
    <dbReference type="NCBI Taxonomy" id="80878"/>
    <lineage>
        <taxon>Bacteria</taxon>
        <taxon>Pseudomonadati</taxon>
        <taxon>Pseudomonadota</taxon>
        <taxon>Betaproteobacteria</taxon>
        <taxon>Burkholderiales</taxon>
        <taxon>Comamonadaceae</taxon>
        <taxon>Acidovorax</taxon>
    </lineage>
</organism>
<sequence length="148" mass="16257">MQTDDLQPYLSILQSAKTIAIVGLSPKPERDSHHVAQYLQEKGYRIVPINPSATEILGERSWPSLTEAAKHHRIDLVDVFRDSAAVPPIADEAMAIGARALWLQIGVRHDEALAKAQAAGLKVVQDRCTLVEHQRLRSAGLLAARTPQ</sequence>
<name>A0A0D7K8N6_9BURK</name>
<dbReference type="InterPro" id="IPR003781">
    <property type="entry name" value="CoA-bd"/>
</dbReference>
<accession>A0A0D7K8N6</accession>
<dbReference type="EMBL" id="JXYQ01000029">
    <property type="protein sequence ID" value="KJA10691.1"/>
    <property type="molecule type" value="Genomic_DNA"/>
</dbReference>
<dbReference type="SUPFAM" id="SSF51735">
    <property type="entry name" value="NAD(P)-binding Rossmann-fold domains"/>
    <property type="match status" value="1"/>
</dbReference>
<dbReference type="STRING" id="80878.RP29_09525"/>
<dbReference type="SMART" id="SM00881">
    <property type="entry name" value="CoA_binding"/>
    <property type="match status" value="1"/>
</dbReference>
<dbReference type="InterPro" id="IPR036291">
    <property type="entry name" value="NAD(P)-bd_dom_sf"/>
</dbReference>
<protein>
    <submittedName>
        <fullName evidence="2">CoA-binding protein</fullName>
    </submittedName>
</protein>
<proteinExistence type="predicted"/>
<reference evidence="2 3" key="1">
    <citation type="submission" date="2014-12" db="EMBL/GenBank/DDBJ databases">
        <title>Isolation of bacteria from lake water.</title>
        <authorList>
            <person name="Sheng K.-Y."/>
            <person name="Chin P.-S."/>
            <person name="Chan K.-G."/>
            <person name="Tan G.S."/>
        </authorList>
    </citation>
    <scope>NUCLEOTIDE SEQUENCE [LARGE SCALE GENOMIC DNA]</scope>
    <source>
        <strain evidence="2 3">KY4</strain>
    </source>
</reference>
<dbReference type="OrthoDB" id="9804695at2"/>
<dbReference type="Pfam" id="PF13380">
    <property type="entry name" value="CoA_binding_2"/>
    <property type="match status" value="1"/>
</dbReference>
<comment type="caution">
    <text evidence="2">The sequence shown here is derived from an EMBL/GenBank/DDBJ whole genome shotgun (WGS) entry which is preliminary data.</text>
</comment>
<feature type="domain" description="CoA-binding" evidence="1">
    <location>
        <begin position="13"/>
        <end position="107"/>
    </location>
</feature>